<sequence>MANGQAQHSQRATPLVLCYATRTLWPKAKFIHFIGPSVSVINRLTRETCSPGWLDRNRGRSTSD</sequence>
<accession>A0A2G1W3A7</accession>
<reference evidence="1 2" key="1">
    <citation type="submission" date="2017-06" db="EMBL/GenBank/DDBJ databases">
        <title>Description of Rhodopirellula bahusiensis sp. nov.</title>
        <authorList>
            <person name="Kizina J."/>
            <person name="Harder J."/>
        </authorList>
    </citation>
    <scope>NUCLEOTIDE SEQUENCE [LARGE SCALE GENOMIC DNA]</scope>
    <source>
        <strain evidence="1 2">SWK21</strain>
    </source>
</reference>
<proteinExistence type="predicted"/>
<dbReference type="AlphaFoldDB" id="A0A2G1W3A7"/>
<comment type="caution">
    <text evidence="1">The sequence shown here is derived from an EMBL/GenBank/DDBJ whole genome shotgun (WGS) entry which is preliminary data.</text>
</comment>
<protein>
    <submittedName>
        <fullName evidence="1">Uncharacterized protein</fullName>
    </submittedName>
</protein>
<dbReference type="EMBL" id="NIZW01000017">
    <property type="protein sequence ID" value="PHQ33475.1"/>
    <property type="molecule type" value="Genomic_DNA"/>
</dbReference>
<evidence type="ECO:0000313" key="2">
    <source>
        <dbReference type="Proteomes" id="UP000225740"/>
    </source>
</evidence>
<evidence type="ECO:0000313" key="1">
    <source>
        <dbReference type="EMBL" id="PHQ33475.1"/>
    </source>
</evidence>
<organism evidence="1 2">
    <name type="scientific">Rhodopirellula bahusiensis</name>
    <dbReference type="NCBI Taxonomy" id="2014065"/>
    <lineage>
        <taxon>Bacteria</taxon>
        <taxon>Pseudomonadati</taxon>
        <taxon>Planctomycetota</taxon>
        <taxon>Planctomycetia</taxon>
        <taxon>Pirellulales</taxon>
        <taxon>Pirellulaceae</taxon>
        <taxon>Rhodopirellula</taxon>
    </lineage>
</organism>
<keyword evidence="2" id="KW-1185">Reference proteome</keyword>
<gene>
    <name evidence="1" type="ORF">CEE69_20895</name>
</gene>
<name>A0A2G1W3A7_9BACT</name>
<dbReference type="Proteomes" id="UP000225740">
    <property type="component" value="Unassembled WGS sequence"/>
</dbReference>